<sequence>MTAAPAPRVALFVTCLVDLIRPRIGFAAIAALEAAGCEVIVPEAQTCCGQPALNSGDRKTAEDLARRAIAALEPYDHVVIPSGSCAATVRVHYPEILEHDSVWGPRAHALAAKTYEIMAYLDEVRGWRPDGVALPATATYHDSCSGLRELGIKRQPRRLLAAVDGLALKPLAGEETCCGFGGTFCVKYPAISNAIVGEKAAAIDASGAELLLAGDLGCLMNMAGKLHRDGSPVRAFHAIELIAGMGDGPAIGEEA</sequence>
<organism evidence="2 3">
    <name type="scientific">Sphingomonas liriopis</name>
    <dbReference type="NCBI Taxonomy" id="2949094"/>
    <lineage>
        <taxon>Bacteria</taxon>
        <taxon>Pseudomonadati</taxon>
        <taxon>Pseudomonadota</taxon>
        <taxon>Alphaproteobacteria</taxon>
        <taxon>Sphingomonadales</taxon>
        <taxon>Sphingomonadaceae</taxon>
        <taxon>Sphingomonas</taxon>
    </lineage>
</organism>
<dbReference type="GO" id="GO:0005829">
    <property type="term" value="C:cytosol"/>
    <property type="evidence" value="ECO:0007669"/>
    <property type="project" value="TreeGrafter"/>
</dbReference>
<evidence type="ECO:0000313" key="2">
    <source>
        <dbReference type="EMBL" id="MCP3736093.1"/>
    </source>
</evidence>
<dbReference type="Proteomes" id="UP001139486">
    <property type="component" value="Unassembled WGS sequence"/>
</dbReference>
<evidence type="ECO:0000259" key="1">
    <source>
        <dbReference type="Pfam" id="PF02754"/>
    </source>
</evidence>
<dbReference type="PANTHER" id="PTHR30296:SF0">
    <property type="entry name" value="LACTATE UTILIZATION PROTEIN A"/>
    <property type="match status" value="1"/>
</dbReference>
<dbReference type="AlphaFoldDB" id="A0A9X2KUK9"/>
<dbReference type="EMBL" id="JAMLDY010000020">
    <property type="protein sequence ID" value="MCP3736093.1"/>
    <property type="molecule type" value="Genomic_DNA"/>
</dbReference>
<keyword evidence="3" id="KW-1185">Reference proteome</keyword>
<comment type="caution">
    <text evidence="2">The sequence shown here is derived from an EMBL/GenBank/DDBJ whole genome shotgun (WGS) entry which is preliminary data.</text>
</comment>
<accession>A0A9X2KUK9</accession>
<feature type="domain" description="Cysteine-rich" evidence="1">
    <location>
        <begin position="139"/>
        <end position="222"/>
    </location>
</feature>
<protein>
    <submittedName>
        <fullName evidence="2">(Fe-S)-binding protein</fullName>
    </submittedName>
</protein>
<proteinExistence type="predicted"/>
<dbReference type="GO" id="GO:0016491">
    <property type="term" value="F:oxidoreductase activity"/>
    <property type="evidence" value="ECO:0007669"/>
    <property type="project" value="UniProtKB-ARBA"/>
</dbReference>
<dbReference type="RefSeq" id="WP_254290088.1">
    <property type="nucleotide sequence ID" value="NZ_JAMLDY010000020.1"/>
</dbReference>
<evidence type="ECO:0000313" key="3">
    <source>
        <dbReference type="Proteomes" id="UP001139486"/>
    </source>
</evidence>
<dbReference type="InterPro" id="IPR004017">
    <property type="entry name" value="Cys_rich_dom"/>
</dbReference>
<gene>
    <name evidence="2" type="ORF">M9979_14555</name>
</gene>
<name>A0A9X2KUK9_9SPHN</name>
<reference evidence="2" key="1">
    <citation type="submission" date="2022-05" db="EMBL/GenBank/DDBJ databases">
        <title>Sphingomonas sp. strain RP10 Genome sequencing and assembly.</title>
        <authorList>
            <person name="Kim I."/>
        </authorList>
    </citation>
    <scope>NUCLEOTIDE SEQUENCE</scope>
    <source>
        <strain evidence="2">RP10</strain>
    </source>
</reference>
<dbReference type="Pfam" id="PF02754">
    <property type="entry name" value="CCG"/>
    <property type="match status" value="2"/>
</dbReference>
<dbReference type="PANTHER" id="PTHR30296">
    <property type="entry name" value="UNCHARACTERIZED PROTEIN YKGE"/>
    <property type="match status" value="1"/>
</dbReference>
<feature type="domain" description="Cysteine-rich" evidence="1">
    <location>
        <begin position="9"/>
        <end position="89"/>
    </location>
</feature>